<accession>A0A939TAB9</accession>
<dbReference type="InterPro" id="IPR043504">
    <property type="entry name" value="Peptidase_S1_PA_chymotrypsin"/>
</dbReference>
<evidence type="ECO:0000313" key="7">
    <source>
        <dbReference type="Proteomes" id="UP000669179"/>
    </source>
</evidence>
<feature type="chain" id="PRO_5037013430" evidence="4">
    <location>
        <begin position="29"/>
        <end position="289"/>
    </location>
</feature>
<dbReference type="PRINTS" id="PR00722">
    <property type="entry name" value="CHYMOTRYPSIN"/>
</dbReference>
<dbReference type="PROSITE" id="PS00134">
    <property type="entry name" value="TRYPSIN_HIS"/>
    <property type="match status" value="1"/>
</dbReference>
<feature type="domain" description="Peptidase S1" evidence="5">
    <location>
        <begin position="51"/>
        <end position="287"/>
    </location>
</feature>
<organism evidence="6 7">
    <name type="scientific">Actinomadura barringtoniae</name>
    <dbReference type="NCBI Taxonomy" id="1427535"/>
    <lineage>
        <taxon>Bacteria</taxon>
        <taxon>Bacillati</taxon>
        <taxon>Actinomycetota</taxon>
        <taxon>Actinomycetes</taxon>
        <taxon>Streptosporangiales</taxon>
        <taxon>Thermomonosporaceae</taxon>
        <taxon>Actinomadura</taxon>
    </lineage>
</organism>
<evidence type="ECO:0000256" key="1">
    <source>
        <dbReference type="ARBA" id="ARBA00007664"/>
    </source>
</evidence>
<proteinExistence type="inferred from homology"/>
<dbReference type="InterPro" id="IPR018114">
    <property type="entry name" value="TRYPSIN_HIS"/>
</dbReference>
<dbReference type="GO" id="GO:0006508">
    <property type="term" value="P:proteolysis"/>
    <property type="evidence" value="ECO:0007669"/>
    <property type="project" value="UniProtKB-KW"/>
</dbReference>
<keyword evidence="7" id="KW-1185">Reference proteome</keyword>
<protein>
    <submittedName>
        <fullName evidence="6">Serine protease</fullName>
    </submittedName>
</protein>
<evidence type="ECO:0000259" key="5">
    <source>
        <dbReference type="PROSITE" id="PS50240"/>
    </source>
</evidence>
<keyword evidence="4" id="KW-0732">Signal</keyword>
<dbReference type="EMBL" id="JAGEOJ010000015">
    <property type="protein sequence ID" value="MBO2452302.1"/>
    <property type="molecule type" value="Genomic_DNA"/>
</dbReference>
<evidence type="ECO:0000313" key="6">
    <source>
        <dbReference type="EMBL" id="MBO2452302.1"/>
    </source>
</evidence>
<comment type="caution">
    <text evidence="6">The sequence shown here is derived from an EMBL/GenBank/DDBJ whole genome shotgun (WGS) entry which is preliminary data.</text>
</comment>
<dbReference type="SUPFAM" id="SSF50494">
    <property type="entry name" value="Trypsin-like serine proteases"/>
    <property type="match status" value="1"/>
</dbReference>
<dbReference type="SMART" id="SM00020">
    <property type="entry name" value="Tryp_SPc"/>
    <property type="match status" value="1"/>
</dbReference>
<dbReference type="PROSITE" id="PS50240">
    <property type="entry name" value="TRYPSIN_DOM"/>
    <property type="match status" value="1"/>
</dbReference>
<dbReference type="InterPro" id="IPR001314">
    <property type="entry name" value="Peptidase_S1A"/>
</dbReference>
<dbReference type="PANTHER" id="PTHR24276">
    <property type="entry name" value="POLYSERASE-RELATED"/>
    <property type="match status" value="1"/>
</dbReference>
<dbReference type="AlphaFoldDB" id="A0A939TAB9"/>
<dbReference type="Proteomes" id="UP000669179">
    <property type="component" value="Unassembled WGS sequence"/>
</dbReference>
<dbReference type="InterPro" id="IPR009003">
    <property type="entry name" value="Peptidase_S1_PA"/>
</dbReference>
<dbReference type="RefSeq" id="WP_208260176.1">
    <property type="nucleotide sequence ID" value="NZ_JAGEOJ010000015.1"/>
</dbReference>
<dbReference type="GO" id="GO:0004252">
    <property type="term" value="F:serine-type endopeptidase activity"/>
    <property type="evidence" value="ECO:0007669"/>
    <property type="project" value="InterPro"/>
</dbReference>
<reference evidence="6" key="1">
    <citation type="submission" date="2021-03" db="EMBL/GenBank/DDBJ databases">
        <authorList>
            <person name="Kanchanasin P."/>
            <person name="Saeng-In P."/>
            <person name="Phongsopitanun W."/>
            <person name="Yuki M."/>
            <person name="Kudo T."/>
            <person name="Ohkuma M."/>
            <person name="Tanasupawat S."/>
        </authorList>
    </citation>
    <scope>NUCLEOTIDE SEQUENCE</scope>
    <source>
        <strain evidence="6">GKU 128</strain>
    </source>
</reference>
<gene>
    <name evidence="6" type="ORF">J4573_34790</name>
</gene>
<keyword evidence="3" id="KW-0378">Hydrolase</keyword>
<feature type="signal peptide" evidence="4">
    <location>
        <begin position="1"/>
        <end position="28"/>
    </location>
</feature>
<comment type="similarity">
    <text evidence="1">Belongs to the peptidase S1 family.</text>
</comment>
<keyword evidence="3" id="KW-0720">Serine protease</keyword>
<dbReference type="InterPro" id="IPR001254">
    <property type="entry name" value="Trypsin_dom"/>
</dbReference>
<dbReference type="InterPro" id="IPR033116">
    <property type="entry name" value="TRYPSIN_SER"/>
</dbReference>
<name>A0A939TAB9_9ACTN</name>
<evidence type="ECO:0000256" key="2">
    <source>
        <dbReference type="ARBA" id="ARBA00023157"/>
    </source>
</evidence>
<dbReference type="InterPro" id="IPR050430">
    <property type="entry name" value="Peptidase_S1"/>
</dbReference>
<dbReference type="Pfam" id="PF00089">
    <property type="entry name" value="Trypsin"/>
    <property type="match status" value="1"/>
</dbReference>
<evidence type="ECO:0000256" key="4">
    <source>
        <dbReference type="SAM" id="SignalP"/>
    </source>
</evidence>
<evidence type="ECO:0000256" key="3">
    <source>
        <dbReference type="RuleBase" id="RU363034"/>
    </source>
</evidence>
<keyword evidence="3 6" id="KW-0645">Protease</keyword>
<dbReference type="Gene3D" id="2.40.10.10">
    <property type="entry name" value="Trypsin-like serine proteases"/>
    <property type="match status" value="1"/>
</dbReference>
<sequence length="289" mass="30325">MRKSTRTLTLRATGAVAGVAVLATAAVAASGTLFDREVTTQKVAATVSPKIVGGQPADQPYPFAVSMQIDKNGDPNWHTCAGSLITHQWVVTAAHCVVDENNKPKDPALYHVRLGTNDRYQGGTTANIAKIVVFPTYDGNAKPDPAKVYGDLAVFKLDKAVPVAPIRIAPASPAVGTKVRAIGWGRTTSDNTGPLPTEIRQLDTTILAPSQCYGGDYGIGKGDLCFDTPGPNGTCGGDSGGPLIRKVGREWQLIAANSRGMSDACGDGLDVNTDVSFHSKWIKQQIIAG</sequence>
<dbReference type="PROSITE" id="PS00135">
    <property type="entry name" value="TRYPSIN_SER"/>
    <property type="match status" value="1"/>
</dbReference>
<dbReference type="CDD" id="cd00190">
    <property type="entry name" value="Tryp_SPc"/>
    <property type="match status" value="1"/>
</dbReference>
<keyword evidence="2" id="KW-1015">Disulfide bond</keyword>
<dbReference type="PANTHER" id="PTHR24276:SF98">
    <property type="entry name" value="FI18310P1-RELATED"/>
    <property type="match status" value="1"/>
</dbReference>